<dbReference type="Proteomes" id="UP000694918">
    <property type="component" value="Unplaced"/>
</dbReference>
<evidence type="ECO:0000256" key="1">
    <source>
        <dbReference type="SAM" id="MobiDB-lite"/>
    </source>
</evidence>
<dbReference type="GeneID" id="105129122"/>
<name>A0AAJ6UH24_POPEU</name>
<sequence length="97" mass="11424">NRETKAKDERRAGRSFGGFDSASRVNREARKGDFSIFKHIFMQGLLFILKNKRPLYCLCFVLQDYEDILLPRDKKCPFLLRLPIGSFGIHYRGWLKL</sequence>
<accession>A0AAJ6UH24</accession>
<keyword evidence="2" id="KW-1185">Reference proteome</keyword>
<dbReference type="KEGG" id="peu:105129122"/>
<proteinExistence type="predicted"/>
<evidence type="ECO:0000313" key="2">
    <source>
        <dbReference type="Proteomes" id="UP000694918"/>
    </source>
</evidence>
<gene>
    <name evidence="3" type="primary">LOC105129122</name>
</gene>
<feature type="region of interest" description="Disordered" evidence="1">
    <location>
        <begin position="1"/>
        <end position="20"/>
    </location>
</feature>
<dbReference type="RefSeq" id="XP_011029368.1">
    <property type="nucleotide sequence ID" value="XM_011031066.1"/>
</dbReference>
<feature type="compositionally biased region" description="Basic and acidic residues" evidence="1">
    <location>
        <begin position="1"/>
        <end position="12"/>
    </location>
</feature>
<evidence type="ECO:0000313" key="3">
    <source>
        <dbReference type="RefSeq" id="XP_011029368.1"/>
    </source>
</evidence>
<organism evidence="2 3">
    <name type="scientific">Populus euphratica</name>
    <name type="common">Euphrates poplar</name>
    <dbReference type="NCBI Taxonomy" id="75702"/>
    <lineage>
        <taxon>Eukaryota</taxon>
        <taxon>Viridiplantae</taxon>
        <taxon>Streptophyta</taxon>
        <taxon>Embryophyta</taxon>
        <taxon>Tracheophyta</taxon>
        <taxon>Spermatophyta</taxon>
        <taxon>Magnoliopsida</taxon>
        <taxon>eudicotyledons</taxon>
        <taxon>Gunneridae</taxon>
        <taxon>Pentapetalae</taxon>
        <taxon>rosids</taxon>
        <taxon>fabids</taxon>
        <taxon>Malpighiales</taxon>
        <taxon>Salicaceae</taxon>
        <taxon>Saliceae</taxon>
        <taxon>Populus</taxon>
    </lineage>
</organism>
<dbReference type="AlphaFoldDB" id="A0AAJ6UH24"/>
<reference evidence="3" key="1">
    <citation type="submission" date="2025-08" db="UniProtKB">
        <authorList>
            <consortium name="RefSeq"/>
        </authorList>
    </citation>
    <scope>IDENTIFICATION</scope>
</reference>
<protein>
    <submittedName>
        <fullName evidence="3">Guard cell S-type anion channel SLAC1-like</fullName>
    </submittedName>
</protein>
<feature type="non-terminal residue" evidence="3">
    <location>
        <position position="1"/>
    </location>
</feature>